<feature type="compositionally biased region" description="Polar residues" evidence="2">
    <location>
        <begin position="1"/>
        <end position="41"/>
    </location>
</feature>
<name>A0ABR0K3E7_9EURO</name>
<dbReference type="CDD" id="cd14688">
    <property type="entry name" value="bZIP_YAP"/>
    <property type="match status" value="1"/>
</dbReference>
<gene>
    <name evidence="4" type="ORF">LTR24_007289</name>
</gene>
<dbReference type="InterPro" id="IPR004827">
    <property type="entry name" value="bZIP"/>
</dbReference>
<dbReference type="PANTHER" id="PTHR39607">
    <property type="entry name" value="XANTHOCILLIN BIOSYNTHESIS CLUSTER TRANSCRIPTION FACTOR XANC-RELATED"/>
    <property type="match status" value="1"/>
</dbReference>
<sequence>MQRSNSHHFQQDQYAESINQVRCPATQNTSSAFSASANPNEDWTKISDLAERRRIQNRIAQRNYRKKLKRRLEDLERKAASTTVSPEPSHAELAIPKTQQHISSSPNSNSMVRQNSGASRASSTTSQDHQLSPELFPLDDPFANMTMQEQNSYYLSPPTYSNPSYLPSSDYFSQDFSFGGAYQIPQIYTEPPFQTDFTHSLTPTLPSMPQSDATKQDPYSMNDDFLNPFGISYATLAGMDVASEQTFAGFSSRVNNPNLFSRQYPHSR</sequence>
<feature type="region of interest" description="Disordered" evidence="2">
    <location>
        <begin position="98"/>
        <end position="135"/>
    </location>
</feature>
<accession>A0ABR0K3E7</accession>
<reference evidence="4 5" key="1">
    <citation type="submission" date="2023-08" db="EMBL/GenBank/DDBJ databases">
        <title>Black Yeasts Isolated from many extreme environments.</title>
        <authorList>
            <person name="Coleine C."/>
            <person name="Stajich J.E."/>
            <person name="Selbmann L."/>
        </authorList>
    </citation>
    <scope>NUCLEOTIDE SEQUENCE [LARGE SCALE GENOMIC DNA]</scope>
    <source>
        <strain evidence="4 5">CCFEE 5885</strain>
    </source>
</reference>
<dbReference type="InterPro" id="IPR046347">
    <property type="entry name" value="bZIP_sf"/>
</dbReference>
<dbReference type="EMBL" id="JAVRRG010000107">
    <property type="protein sequence ID" value="KAK5085023.1"/>
    <property type="molecule type" value="Genomic_DNA"/>
</dbReference>
<feature type="region of interest" description="Disordered" evidence="2">
    <location>
        <begin position="1"/>
        <end position="43"/>
    </location>
</feature>
<feature type="compositionally biased region" description="Polar residues" evidence="2">
    <location>
        <begin position="98"/>
        <end position="130"/>
    </location>
</feature>
<keyword evidence="1" id="KW-0175">Coiled coil</keyword>
<evidence type="ECO:0000259" key="3">
    <source>
        <dbReference type="PROSITE" id="PS00036"/>
    </source>
</evidence>
<protein>
    <recommendedName>
        <fullName evidence="3">BZIP domain-containing protein</fullName>
    </recommendedName>
</protein>
<feature type="domain" description="BZIP" evidence="3">
    <location>
        <begin position="52"/>
        <end position="67"/>
    </location>
</feature>
<dbReference type="SUPFAM" id="SSF57959">
    <property type="entry name" value="Leucine zipper domain"/>
    <property type="match status" value="1"/>
</dbReference>
<keyword evidence="5" id="KW-1185">Reference proteome</keyword>
<dbReference type="PANTHER" id="PTHR39607:SF2">
    <property type="entry name" value="BZIP DOMAIN-CONTAINING PROTEIN"/>
    <property type="match status" value="1"/>
</dbReference>
<dbReference type="Gene3D" id="1.20.5.170">
    <property type="match status" value="1"/>
</dbReference>
<dbReference type="Proteomes" id="UP001345013">
    <property type="component" value="Unassembled WGS sequence"/>
</dbReference>
<comment type="caution">
    <text evidence="4">The sequence shown here is derived from an EMBL/GenBank/DDBJ whole genome shotgun (WGS) entry which is preliminary data.</text>
</comment>
<evidence type="ECO:0000256" key="2">
    <source>
        <dbReference type="SAM" id="MobiDB-lite"/>
    </source>
</evidence>
<evidence type="ECO:0000256" key="1">
    <source>
        <dbReference type="SAM" id="Coils"/>
    </source>
</evidence>
<evidence type="ECO:0000313" key="5">
    <source>
        <dbReference type="Proteomes" id="UP001345013"/>
    </source>
</evidence>
<feature type="coiled-coil region" evidence="1">
    <location>
        <begin position="58"/>
        <end position="85"/>
    </location>
</feature>
<evidence type="ECO:0000313" key="4">
    <source>
        <dbReference type="EMBL" id="KAK5085023.1"/>
    </source>
</evidence>
<dbReference type="PROSITE" id="PS00036">
    <property type="entry name" value="BZIP_BASIC"/>
    <property type="match status" value="1"/>
</dbReference>
<proteinExistence type="predicted"/>
<organism evidence="4 5">
    <name type="scientific">Lithohypha guttulata</name>
    <dbReference type="NCBI Taxonomy" id="1690604"/>
    <lineage>
        <taxon>Eukaryota</taxon>
        <taxon>Fungi</taxon>
        <taxon>Dikarya</taxon>
        <taxon>Ascomycota</taxon>
        <taxon>Pezizomycotina</taxon>
        <taxon>Eurotiomycetes</taxon>
        <taxon>Chaetothyriomycetidae</taxon>
        <taxon>Chaetothyriales</taxon>
        <taxon>Trichomeriaceae</taxon>
        <taxon>Lithohypha</taxon>
    </lineage>
</organism>
<dbReference type="InterPro" id="IPR052635">
    <property type="entry name" value="Sec_Metab_Biosynth_Reg"/>
</dbReference>